<reference evidence="2 3" key="1">
    <citation type="submission" date="2018-06" db="EMBL/GenBank/DDBJ databases">
        <authorList>
            <consortium name="Pathogen Informatics"/>
            <person name="Doyle S."/>
        </authorList>
    </citation>
    <scope>NUCLEOTIDE SEQUENCE [LARGE SCALE GENOMIC DNA]</scope>
    <source>
        <strain evidence="2 3">NCTC12020</strain>
    </source>
</reference>
<name>A0A380NKB6_9FIRM</name>
<keyword evidence="1" id="KW-0472">Membrane</keyword>
<dbReference type="RefSeq" id="WP_115310228.1">
    <property type="nucleotide sequence ID" value="NZ_UHIO01000001.1"/>
</dbReference>
<feature type="transmembrane region" description="Helical" evidence="1">
    <location>
        <begin position="111"/>
        <end position="128"/>
    </location>
</feature>
<dbReference type="AlphaFoldDB" id="A0A380NKB6"/>
<feature type="transmembrane region" description="Helical" evidence="1">
    <location>
        <begin position="140"/>
        <end position="160"/>
    </location>
</feature>
<accession>A0A380NKB6</accession>
<evidence type="ECO:0000313" key="2">
    <source>
        <dbReference type="EMBL" id="SUP43049.1"/>
    </source>
</evidence>
<proteinExistence type="predicted"/>
<dbReference type="Proteomes" id="UP000255367">
    <property type="component" value="Unassembled WGS sequence"/>
</dbReference>
<feature type="transmembrane region" description="Helical" evidence="1">
    <location>
        <begin position="59"/>
        <end position="78"/>
    </location>
</feature>
<sequence>MELHWKQLFINYEGNTSISSQIIDLVDNLTLKYMFAIHLLGCVISKIFLEMGFQEFNTIHMIIAVMSVWGLFSVWAFGTQELNRNVFYLAVVLGIGSTFIIQPILSLPWGHFIIAEVVTWILFVGILVGSDILNTSVQRICWGLLPLLIVSFAATISYFIGLRYMVLSSVIPLLVLLDIGIIWCFTLLVVQKLKKRLIIYVDNHAPVNAETNIDYVLNRVKPKIFKYMAIYYVNFVALLVMVYILNGLIFGMLNIIFQLVTGVI</sequence>
<evidence type="ECO:0000313" key="3">
    <source>
        <dbReference type="Proteomes" id="UP000255367"/>
    </source>
</evidence>
<keyword evidence="3" id="KW-1185">Reference proteome</keyword>
<dbReference type="EMBL" id="UHIO01000001">
    <property type="protein sequence ID" value="SUP43049.1"/>
    <property type="molecule type" value="Genomic_DNA"/>
</dbReference>
<protein>
    <submittedName>
        <fullName evidence="2">Uncharacterized protein</fullName>
    </submittedName>
</protein>
<gene>
    <name evidence="2" type="ORF">NCTC12020_01043</name>
</gene>
<feature type="transmembrane region" description="Helical" evidence="1">
    <location>
        <begin position="166"/>
        <end position="190"/>
    </location>
</feature>
<feature type="transmembrane region" description="Helical" evidence="1">
    <location>
        <begin position="85"/>
        <end position="105"/>
    </location>
</feature>
<keyword evidence="1" id="KW-0812">Transmembrane</keyword>
<keyword evidence="1" id="KW-1133">Transmembrane helix</keyword>
<feature type="transmembrane region" description="Helical" evidence="1">
    <location>
        <begin position="229"/>
        <end position="257"/>
    </location>
</feature>
<organism evidence="2 3">
    <name type="scientific">Veillonella criceti</name>
    <dbReference type="NCBI Taxonomy" id="103891"/>
    <lineage>
        <taxon>Bacteria</taxon>
        <taxon>Bacillati</taxon>
        <taxon>Bacillota</taxon>
        <taxon>Negativicutes</taxon>
        <taxon>Veillonellales</taxon>
        <taxon>Veillonellaceae</taxon>
        <taxon>Veillonella</taxon>
    </lineage>
</organism>
<evidence type="ECO:0000256" key="1">
    <source>
        <dbReference type="SAM" id="Phobius"/>
    </source>
</evidence>